<evidence type="ECO:0000256" key="1">
    <source>
        <dbReference type="ARBA" id="ARBA00004141"/>
    </source>
</evidence>
<dbReference type="Gene3D" id="1.10.1450.10">
    <property type="entry name" value="Tetraspanin"/>
    <property type="match status" value="1"/>
</dbReference>
<dbReference type="InterPro" id="IPR008952">
    <property type="entry name" value="Tetraspanin_EC2_sf"/>
</dbReference>
<comment type="caution">
    <text evidence="6">Lacks conserved residue(s) required for the propagation of feature annotation.</text>
</comment>
<dbReference type="AlphaFoldDB" id="A0AAD8AFC0"/>
<evidence type="ECO:0000256" key="5">
    <source>
        <dbReference type="ARBA" id="ARBA00023136"/>
    </source>
</evidence>
<protein>
    <recommendedName>
        <fullName evidence="6">Tetraspanin</fullName>
    </recommendedName>
</protein>
<gene>
    <name evidence="7" type="ORF">L9F63_026884</name>
</gene>
<dbReference type="PANTHER" id="PTHR19282">
    <property type="entry name" value="TETRASPANIN"/>
    <property type="match status" value="1"/>
</dbReference>
<organism evidence="7 8">
    <name type="scientific">Diploptera punctata</name>
    <name type="common">Pacific beetle cockroach</name>
    <dbReference type="NCBI Taxonomy" id="6984"/>
    <lineage>
        <taxon>Eukaryota</taxon>
        <taxon>Metazoa</taxon>
        <taxon>Ecdysozoa</taxon>
        <taxon>Arthropoda</taxon>
        <taxon>Hexapoda</taxon>
        <taxon>Insecta</taxon>
        <taxon>Pterygota</taxon>
        <taxon>Neoptera</taxon>
        <taxon>Polyneoptera</taxon>
        <taxon>Dictyoptera</taxon>
        <taxon>Blattodea</taxon>
        <taxon>Blaberoidea</taxon>
        <taxon>Blaberidae</taxon>
        <taxon>Diplopterinae</taxon>
        <taxon>Diploptera</taxon>
    </lineage>
</organism>
<dbReference type="Proteomes" id="UP001233999">
    <property type="component" value="Unassembled WGS sequence"/>
</dbReference>
<dbReference type="Pfam" id="PF00335">
    <property type="entry name" value="Tetraspanin"/>
    <property type="match status" value="1"/>
</dbReference>
<comment type="similarity">
    <text evidence="2 6">Belongs to the tetraspanin (TM4SF) family.</text>
</comment>
<dbReference type="PANTHER" id="PTHR19282:SF28">
    <property type="entry name" value="TETRASPANIN"/>
    <property type="match status" value="1"/>
</dbReference>
<dbReference type="InterPro" id="IPR000301">
    <property type="entry name" value="Tetraspanin_animals"/>
</dbReference>
<dbReference type="InterPro" id="IPR018499">
    <property type="entry name" value="Tetraspanin/Peripherin"/>
</dbReference>
<evidence type="ECO:0000256" key="3">
    <source>
        <dbReference type="ARBA" id="ARBA00022692"/>
    </source>
</evidence>
<feature type="transmembrane region" description="Helical" evidence="6">
    <location>
        <begin position="124"/>
        <end position="146"/>
    </location>
</feature>
<proteinExistence type="inferred from homology"/>
<sequence length="182" mass="20324">MCDVCQFAVLLAVIFVLELSAGLAGYLLKDGLQDYLVNRLNVSMSEYSTNTEIAKTIDFTQERLQCCGLEVYDDWQGKIPSGTPGTETYDGNLVIPKSCCVDTCSTLYGNGCLPRVEYVIGRSAVMLASAAVSIALLQLLGVMFACSLGRTIRHTKTERERRRWELRERLLRKDSFYGNTQQ</sequence>
<evidence type="ECO:0000313" key="8">
    <source>
        <dbReference type="Proteomes" id="UP001233999"/>
    </source>
</evidence>
<reference evidence="7" key="1">
    <citation type="journal article" date="2023" name="IScience">
        <title>Live-bearing cockroach genome reveals convergent evolutionary mechanisms linked to viviparity in insects and beyond.</title>
        <authorList>
            <person name="Fouks B."/>
            <person name="Harrison M.C."/>
            <person name="Mikhailova A.A."/>
            <person name="Marchal E."/>
            <person name="English S."/>
            <person name="Carruthers M."/>
            <person name="Jennings E.C."/>
            <person name="Chiamaka E.L."/>
            <person name="Frigard R.A."/>
            <person name="Pippel M."/>
            <person name="Attardo G.M."/>
            <person name="Benoit J.B."/>
            <person name="Bornberg-Bauer E."/>
            <person name="Tobe S.S."/>
        </authorList>
    </citation>
    <scope>NUCLEOTIDE SEQUENCE</scope>
    <source>
        <strain evidence="7">Stay&amp;Tobe</strain>
    </source>
</reference>
<comment type="subcellular location">
    <subcellularLocation>
        <location evidence="1 6">Membrane</location>
        <topology evidence="1 6">Multi-pass membrane protein</topology>
    </subcellularLocation>
</comment>
<dbReference type="GO" id="GO:0005886">
    <property type="term" value="C:plasma membrane"/>
    <property type="evidence" value="ECO:0007669"/>
    <property type="project" value="TreeGrafter"/>
</dbReference>
<dbReference type="PIRSF" id="PIRSF002419">
    <property type="entry name" value="Tetraspanin"/>
    <property type="match status" value="1"/>
</dbReference>
<dbReference type="EMBL" id="JASPKZ010001495">
    <property type="protein sequence ID" value="KAJ9598011.1"/>
    <property type="molecule type" value="Genomic_DNA"/>
</dbReference>
<keyword evidence="5 6" id="KW-0472">Membrane</keyword>
<keyword evidence="8" id="KW-1185">Reference proteome</keyword>
<keyword evidence="4 6" id="KW-1133">Transmembrane helix</keyword>
<evidence type="ECO:0000256" key="2">
    <source>
        <dbReference type="ARBA" id="ARBA00006840"/>
    </source>
</evidence>
<dbReference type="CDD" id="cd03127">
    <property type="entry name" value="tetraspanin_LEL"/>
    <property type="match status" value="1"/>
</dbReference>
<name>A0AAD8AFC0_DIPPU</name>
<feature type="transmembrane region" description="Helical" evidence="6">
    <location>
        <begin position="7"/>
        <end position="28"/>
    </location>
</feature>
<dbReference type="SUPFAM" id="SSF48652">
    <property type="entry name" value="Tetraspanin"/>
    <property type="match status" value="1"/>
</dbReference>
<reference evidence="7" key="2">
    <citation type="submission" date="2023-05" db="EMBL/GenBank/DDBJ databases">
        <authorList>
            <person name="Fouks B."/>
        </authorList>
    </citation>
    <scope>NUCLEOTIDE SEQUENCE</scope>
    <source>
        <strain evidence="7">Stay&amp;Tobe</strain>
        <tissue evidence="7">Testes</tissue>
    </source>
</reference>
<evidence type="ECO:0000313" key="7">
    <source>
        <dbReference type="EMBL" id="KAJ9598011.1"/>
    </source>
</evidence>
<comment type="caution">
    <text evidence="7">The sequence shown here is derived from an EMBL/GenBank/DDBJ whole genome shotgun (WGS) entry which is preliminary data.</text>
</comment>
<evidence type="ECO:0000256" key="6">
    <source>
        <dbReference type="RuleBase" id="RU361218"/>
    </source>
</evidence>
<accession>A0AAD8AFC0</accession>
<evidence type="ECO:0000256" key="4">
    <source>
        <dbReference type="ARBA" id="ARBA00022989"/>
    </source>
</evidence>
<keyword evidence="3 6" id="KW-0812">Transmembrane</keyword>